<evidence type="ECO:0000313" key="6">
    <source>
        <dbReference type="EMBL" id="QRY18638.1"/>
    </source>
</evidence>
<gene>
    <name evidence="6" type="ORF">JTF64_29380</name>
</gene>
<evidence type="ECO:0000256" key="3">
    <source>
        <dbReference type="ARBA" id="ARBA00022679"/>
    </source>
</evidence>
<dbReference type="RefSeq" id="WP_205190598.1">
    <property type="nucleotide sequence ID" value="NZ_CP070341.1"/>
</dbReference>
<evidence type="ECO:0000256" key="2">
    <source>
        <dbReference type="ARBA" id="ARBA00022576"/>
    </source>
</evidence>
<dbReference type="PIRSF" id="PIRSF000521">
    <property type="entry name" value="Transaminase_4ab_Lys_Orn"/>
    <property type="match status" value="1"/>
</dbReference>
<dbReference type="Gene3D" id="3.40.640.10">
    <property type="entry name" value="Type I PLP-dependent aspartate aminotransferase-like (Major domain)"/>
    <property type="match status" value="1"/>
</dbReference>
<comment type="cofactor">
    <cofactor evidence="1">
        <name>pyridoxal 5'-phosphate</name>
        <dbReference type="ChEBI" id="CHEBI:597326"/>
    </cofactor>
</comment>
<dbReference type="PANTHER" id="PTHR11986">
    <property type="entry name" value="AMINOTRANSFERASE CLASS III"/>
    <property type="match status" value="1"/>
</dbReference>
<accession>A0ABD7DU02</accession>
<keyword evidence="4 5" id="KW-0663">Pyridoxal phosphate</keyword>
<sequence length="414" mass="47248">MSSRSYSIPMGALDQEPQFDINVKRMEGTYIFDTFGKKYLDLRSGLWNVSLGYNVELYAEIEKSFSEIFKKGIPFLDIHSYQHEIYNKYADALLDFINNNQSDFSKIFYTNSGSEGTELSIKLIRQFAGKEKIILSFREGYHGTFFGGMSVSGIDQEITEIYEPKINNIEFKTYPTDKISLENILAYLTNNADKISAFLLEPIIGSSGTLTIPNEYLNSIMKVCKENDILIVFDEVATGFYRTGSRFKYYDLNYAPDILILSKAINNGILPFGVVAINEKIINGLQSSHIEHFSTQNGNILGISSALQTLSFYRKYESLIVEQVKKIESLYGNSLNSKNIEFRGQGSMLSIPLKDLKVMYRILDRLKNFGVLTYYYNSPTLNECGLTIFPPLLIEEEKLKKALYIIIKSIEQDY</sequence>
<dbReference type="InterPro" id="IPR050103">
    <property type="entry name" value="Class-III_PLP-dep_AT"/>
</dbReference>
<dbReference type="InterPro" id="IPR015421">
    <property type="entry name" value="PyrdxlP-dep_Trfase_major"/>
</dbReference>
<dbReference type="InterPro" id="IPR015422">
    <property type="entry name" value="PyrdxlP-dep_Trfase_small"/>
</dbReference>
<dbReference type="PANTHER" id="PTHR11986:SF79">
    <property type="entry name" value="ACETYLORNITHINE AMINOTRANSFERASE, MITOCHONDRIAL"/>
    <property type="match status" value="1"/>
</dbReference>
<dbReference type="Gene3D" id="3.90.1150.10">
    <property type="entry name" value="Aspartate Aminotransferase, domain 1"/>
    <property type="match status" value="1"/>
</dbReference>
<keyword evidence="3" id="KW-0808">Transferase</keyword>
<geneLocation type="plasmid" evidence="6 7">
    <name>pVKMB-370_2</name>
</geneLocation>
<comment type="similarity">
    <text evidence="5">Belongs to the class-III pyridoxal-phosphate-dependent aminotransferase family.</text>
</comment>
<dbReference type="InterPro" id="IPR005814">
    <property type="entry name" value="Aminotrans_3"/>
</dbReference>
<evidence type="ECO:0000256" key="5">
    <source>
        <dbReference type="RuleBase" id="RU003560"/>
    </source>
</evidence>
<dbReference type="InterPro" id="IPR049704">
    <property type="entry name" value="Aminotrans_3_PPA_site"/>
</dbReference>
<evidence type="ECO:0000256" key="4">
    <source>
        <dbReference type="ARBA" id="ARBA00022898"/>
    </source>
</evidence>
<dbReference type="AlphaFoldDB" id="A0ABD7DU02"/>
<evidence type="ECO:0000256" key="1">
    <source>
        <dbReference type="ARBA" id="ARBA00001933"/>
    </source>
</evidence>
<dbReference type="InterPro" id="IPR015424">
    <property type="entry name" value="PyrdxlP-dep_Trfase"/>
</dbReference>
<dbReference type="PROSITE" id="PS00600">
    <property type="entry name" value="AA_TRANSFER_CLASS_3"/>
    <property type="match status" value="1"/>
</dbReference>
<organism evidence="6 7">
    <name type="scientific">Bacillus cereus</name>
    <dbReference type="NCBI Taxonomy" id="1396"/>
    <lineage>
        <taxon>Bacteria</taxon>
        <taxon>Bacillati</taxon>
        <taxon>Bacillota</taxon>
        <taxon>Bacilli</taxon>
        <taxon>Bacillales</taxon>
        <taxon>Bacillaceae</taxon>
        <taxon>Bacillus</taxon>
        <taxon>Bacillus cereus group</taxon>
    </lineage>
</organism>
<dbReference type="GO" id="GO:0008483">
    <property type="term" value="F:transaminase activity"/>
    <property type="evidence" value="ECO:0007669"/>
    <property type="project" value="UniProtKB-KW"/>
</dbReference>
<proteinExistence type="inferred from homology"/>
<dbReference type="EMBL" id="CP070341">
    <property type="protein sequence ID" value="QRY18638.1"/>
    <property type="molecule type" value="Genomic_DNA"/>
</dbReference>
<reference evidence="6 7" key="1">
    <citation type="submission" date="2021-02" db="EMBL/GenBank/DDBJ databases">
        <title>Bacillus cereus VKM B-370.</title>
        <authorList>
            <person name="Kazantseva O.A."/>
            <person name="Piligrimova E.G."/>
            <person name="Buzikov R.M."/>
            <person name="Shadrin A.M."/>
        </authorList>
    </citation>
    <scope>NUCLEOTIDE SEQUENCE [LARGE SCALE GENOMIC DNA]</scope>
    <source>
        <strain evidence="6 7">VKM B-370</strain>
        <plasmid evidence="6 7">pVKMB-370_2</plasmid>
    </source>
</reference>
<dbReference type="SUPFAM" id="SSF53383">
    <property type="entry name" value="PLP-dependent transferases"/>
    <property type="match status" value="1"/>
</dbReference>
<keyword evidence="6" id="KW-0614">Plasmid</keyword>
<dbReference type="Pfam" id="PF00202">
    <property type="entry name" value="Aminotran_3"/>
    <property type="match status" value="1"/>
</dbReference>
<name>A0ABD7DU02_BACCE</name>
<evidence type="ECO:0000313" key="7">
    <source>
        <dbReference type="Proteomes" id="UP000663613"/>
    </source>
</evidence>
<dbReference type="Proteomes" id="UP000663613">
    <property type="component" value="Plasmid pVKMB-370_2"/>
</dbReference>
<protein>
    <submittedName>
        <fullName evidence="6">Aminotransferase class III-fold pyridoxal phosphate-dependent enzyme</fullName>
    </submittedName>
</protein>
<keyword evidence="2 6" id="KW-0032">Aminotransferase</keyword>